<reference evidence="2 3" key="1">
    <citation type="submission" date="2023-01" db="EMBL/GenBank/DDBJ databases">
        <title>Thalassococcus onchidii sp. nov., isolated from a marine invertebrate from the South China Sea.</title>
        <authorList>
            <person name="Xu S."/>
            <person name="Liu Z."/>
            <person name="Xu Y."/>
        </authorList>
    </citation>
    <scope>NUCLEOTIDE SEQUENCE [LARGE SCALE GENOMIC DNA]</scope>
    <source>
        <strain evidence="2 3">KCTC 32084</strain>
    </source>
</reference>
<protein>
    <submittedName>
        <fullName evidence="2">Glycosyltransferase family 1 protein</fullName>
    </submittedName>
</protein>
<dbReference type="PANTHER" id="PTHR46401:SF8">
    <property type="entry name" value="BLL6006 PROTEIN"/>
    <property type="match status" value="1"/>
</dbReference>
<dbReference type="InterPro" id="IPR001296">
    <property type="entry name" value="Glyco_trans_1"/>
</dbReference>
<keyword evidence="3" id="KW-1185">Reference proteome</keyword>
<name>A0ABT4XPI8_9RHOB</name>
<evidence type="ECO:0000313" key="2">
    <source>
        <dbReference type="EMBL" id="MDA7423864.1"/>
    </source>
</evidence>
<dbReference type="PANTHER" id="PTHR46401">
    <property type="entry name" value="GLYCOSYLTRANSFERASE WBBK-RELATED"/>
    <property type="match status" value="1"/>
</dbReference>
<dbReference type="RefSeq" id="WP_271431197.1">
    <property type="nucleotide sequence ID" value="NZ_JAQIOY010000001.1"/>
</dbReference>
<evidence type="ECO:0000259" key="1">
    <source>
        <dbReference type="Pfam" id="PF00534"/>
    </source>
</evidence>
<feature type="domain" description="Glycosyl transferase family 1" evidence="1">
    <location>
        <begin position="208"/>
        <end position="322"/>
    </location>
</feature>
<sequence>MTGVDRVEFAYLRRLVAEPEMLFGLVRSAFGYILLDRQGCEHFLNAFPDASFGPADRLSGIKRGMHDARARAESHLRRHCLDRCLPLRLGRMLRKHVPSGTCYLNTGHSNLTDRVLSAVKSVQDARVAVFVHDTIPLDYPQYQRPGNDDQFRMFLQRAGRSADLLICNSDQTEADVLRHLAPLSPQTAVAHLGVDMPDAGSPPEGPWTGQPFFVCLGTIEPRKNHELLLDIWPEIEDAHLLICGSRGWNNDAVFARLDQKPSRVHELNGLTDGQIVGLMQQSVAALFPSLAEGYGLPPAEAAALGVPVICNDLPIYREILGNIPVYASADDLYLWTAKIKVLKQEQTLAKIRLRKGAAVPTWEAHFKTVLRLV</sequence>
<dbReference type="Pfam" id="PF00534">
    <property type="entry name" value="Glycos_transf_1"/>
    <property type="match status" value="1"/>
</dbReference>
<dbReference type="EMBL" id="JAQIOY010000001">
    <property type="protein sequence ID" value="MDA7423864.1"/>
    <property type="molecule type" value="Genomic_DNA"/>
</dbReference>
<comment type="caution">
    <text evidence="2">The sequence shown here is derived from an EMBL/GenBank/DDBJ whole genome shotgun (WGS) entry which is preliminary data.</text>
</comment>
<organism evidence="2 3">
    <name type="scientific">Thalassococcus lentus</name>
    <dbReference type="NCBI Taxonomy" id="1210524"/>
    <lineage>
        <taxon>Bacteria</taxon>
        <taxon>Pseudomonadati</taxon>
        <taxon>Pseudomonadota</taxon>
        <taxon>Alphaproteobacteria</taxon>
        <taxon>Rhodobacterales</taxon>
        <taxon>Roseobacteraceae</taxon>
        <taxon>Thalassococcus</taxon>
    </lineage>
</organism>
<dbReference type="Gene3D" id="3.40.50.2000">
    <property type="entry name" value="Glycogen Phosphorylase B"/>
    <property type="match status" value="1"/>
</dbReference>
<dbReference type="CDD" id="cd03809">
    <property type="entry name" value="GT4_MtfB-like"/>
    <property type="match status" value="1"/>
</dbReference>
<accession>A0ABT4XPI8</accession>
<gene>
    <name evidence="2" type="ORF">PFY00_03935</name>
</gene>
<dbReference type="Proteomes" id="UP001210720">
    <property type="component" value="Unassembled WGS sequence"/>
</dbReference>
<evidence type="ECO:0000313" key="3">
    <source>
        <dbReference type="Proteomes" id="UP001210720"/>
    </source>
</evidence>
<proteinExistence type="predicted"/>
<dbReference type="SUPFAM" id="SSF53756">
    <property type="entry name" value="UDP-Glycosyltransferase/glycogen phosphorylase"/>
    <property type="match status" value="1"/>
</dbReference>